<dbReference type="SUPFAM" id="SSF49785">
    <property type="entry name" value="Galactose-binding domain-like"/>
    <property type="match status" value="1"/>
</dbReference>
<dbReference type="AlphaFoldDB" id="A0A936YLV5"/>
<evidence type="ECO:0000313" key="8">
    <source>
        <dbReference type="EMBL" id="MBL0370534.1"/>
    </source>
</evidence>
<dbReference type="GO" id="GO:0006516">
    <property type="term" value="P:glycoprotein catabolic process"/>
    <property type="evidence" value="ECO:0007669"/>
    <property type="project" value="TreeGrafter"/>
</dbReference>
<organism evidence="8 9">
    <name type="scientific">Rhizobium setariae</name>
    <dbReference type="NCBI Taxonomy" id="2801340"/>
    <lineage>
        <taxon>Bacteria</taxon>
        <taxon>Pseudomonadati</taxon>
        <taxon>Pseudomonadota</taxon>
        <taxon>Alphaproteobacteria</taxon>
        <taxon>Hyphomicrobiales</taxon>
        <taxon>Rhizobiaceae</taxon>
        <taxon>Rhizobium/Agrobacterium group</taxon>
        <taxon>Rhizobium</taxon>
    </lineage>
</organism>
<dbReference type="InterPro" id="IPR054593">
    <property type="entry name" value="Beta-mannosidase-like_N2"/>
</dbReference>
<dbReference type="Gene3D" id="2.60.40.10">
    <property type="entry name" value="Immunoglobulins"/>
    <property type="match status" value="1"/>
</dbReference>
<keyword evidence="9" id="KW-1185">Reference proteome</keyword>
<dbReference type="EC" id="3.2.1.25" evidence="2"/>
<evidence type="ECO:0000256" key="1">
    <source>
        <dbReference type="ARBA" id="ARBA00000829"/>
    </source>
</evidence>
<dbReference type="PANTHER" id="PTHR43730:SF1">
    <property type="entry name" value="BETA-MANNOSIDASE"/>
    <property type="match status" value="1"/>
</dbReference>
<dbReference type="InterPro" id="IPR008979">
    <property type="entry name" value="Galactose-bd-like_sf"/>
</dbReference>
<dbReference type="SUPFAM" id="SSF49303">
    <property type="entry name" value="beta-Galactosidase/glucuronidase domain"/>
    <property type="match status" value="2"/>
</dbReference>
<keyword evidence="5" id="KW-0326">Glycosidase</keyword>
<dbReference type="GO" id="GO:0004567">
    <property type="term" value="F:beta-mannosidase activity"/>
    <property type="evidence" value="ECO:0007669"/>
    <property type="project" value="UniProtKB-EC"/>
</dbReference>
<dbReference type="EMBL" id="JAEQNC010000001">
    <property type="protein sequence ID" value="MBL0370534.1"/>
    <property type="molecule type" value="Genomic_DNA"/>
</dbReference>
<evidence type="ECO:0000256" key="2">
    <source>
        <dbReference type="ARBA" id="ARBA00012754"/>
    </source>
</evidence>
<evidence type="ECO:0000256" key="3">
    <source>
        <dbReference type="ARBA" id="ARBA00022801"/>
    </source>
</evidence>
<accession>A0A936YLV5</accession>
<dbReference type="SUPFAM" id="SSF51445">
    <property type="entry name" value="(Trans)glycosidases"/>
    <property type="match status" value="1"/>
</dbReference>
<protein>
    <recommendedName>
        <fullName evidence="2">beta-mannosidase</fullName>
        <ecNumber evidence="2">3.2.1.25</ecNumber>
    </recommendedName>
</protein>
<evidence type="ECO:0000259" key="6">
    <source>
        <dbReference type="Pfam" id="PF17753"/>
    </source>
</evidence>
<dbReference type="InterPro" id="IPR017853">
    <property type="entry name" value="GH"/>
</dbReference>
<keyword evidence="4" id="KW-0325">Glycoprotein</keyword>
<dbReference type="InterPro" id="IPR050887">
    <property type="entry name" value="Beta-mannosidase_GH2"/>
</dbReference>
<comment type="caution">
    <text evidence="8">The sequence shown here is derived from an EMBL/GenBank/DDBJ whole genome shotgun (WGS) entry which is preliminary data.</text>
</comment>
<dbReference type="InterPro" id="IPR036156">
    <property type="entry name" value="Beta-gal/glucu_dom_sf"/>
</dbReference>
<evidence type="ECO:0000256" key="5">
    <source>
        <dbReference type="ARBA" id="ARBA00023295"/>
    </source>
</evidence>
<dbReference type="Pfam" id="PF17753">
    <property type="entry name" value="Ig_mannosidase"/>
    <property type="match status" value="1"/>
</dbReference>
<sequence>MNGTSAGLQTKHSLAGDWALVVSEAGAYALPADIPASARTIAAPVPGTVAQALERSGKFDRANPASLNDCDYWYLAAIEGERPGPGRLQFDGLATIAEVYLNGERVLESVSQFISHDIPIALTGSDQLAICFRALNPHLAVQGPRARWRPQMITPPGMRLVRATLLGHMPGWCPDVEAIGPFRAIHLVRHSEVEIDDLRIQTAIDTDGNGILDVSFGFSGRAGDLKVSCAGHTVPVTISADGRLRAHLEVPDVKPWWPHTHGEPAIFPAALVIDNVSHVLARIGFRNISLDQGPDGKGFAIEINSVPIFCRGAVWTNADIVRLPGGGEDYRPWLERARDAGMNMVRIGGTMTYETSEFFAICDELGLMVWQDFMFANFDYPASNADWVELVEREASDLLKSIQGSPSLTVLCGGSEIYQQAAMLGMPKKFWTGPLTEEILPAIYDSYRPDVIYIPNSPFGGAMPFSPNQSVTHYYGVGAYCRPLDDARRANVRFAAESLAFAHVPEQVTLDTHLPVPAVHHPRWKARVPRDRSASWDFEDIRDHYLTELYGFEPARLRREDPARYLDFSRATTVEVAEATYGEWRRPGSQTAGALVWTLQDLLPGAGWGVIDSTGLPKPVWHGLRRAFKPVQVLLSDEGTSGLDVHVINESQHPVPLLLTVRCLRDGATQVVAGSIEIELAPRGTISIPATELFGAFFDTNYAFRFGPAAHDVTVATLKDLETGAEIASAFHYPKGRPAAMHEANITASLDRRDGDWVIALSTDRLAQSVNIAVPGWLPDDNWFHLAPGQEKMVRIASFSATAGNKPEGVIRYLGVATAISI</sequence>
<dbReference type="Proteomes" id="UP000633219">
    <property type="component" value="Unassembled WGS sequence"/>
</dbReference>
<feature type="domain" description="Beta-mannosidase Ig-fold" evidence="6">
    <location>
        <begin position="742"/>
        <end position="803"/>
    </location>
</feature>
<reference evidence="8" key="1">
    <citation type="submission" date="2021-01" db="EMBL/GenBank/DDBJ databases">
        <title>Rhizobium sp. strain KVB221 16S ribosomal RNA gene Genome sequencing and assembly.</title>
        <authorList>
            <person name="Kang M."/>
        </authorList>
    </citation>
    <scope>NUCLEOTIDE SEQUENCE</scope>
    <source>
        <strain evidence="8">KVB221</strain>
    </source>
</reference>
<gene>
    <name evidence="8" type="ORF">JJB09_00705</name>
</gene>
<dbReference type="RefSeq" id="WP_201651800.1">
    <property type="nucleotide sequence ID" value="NZ_JAEQNC010000001.1"/>
</dbReference>
<dbReference type="PANTHER" id="PTHR43730">
    <property type="entry name" value="BETA-MANNOSIDASE"/>
    <property type="match status" value="1"/>
</dbReference>
<dbReference type="InterPro" id="IPR041625">
    <property type="entry name" value="Beta-mannosidase_Ig"/>
</dbReference>
<feature type="domain" description="Beta-mannosidase-like galactose-binding" evidence="7">
    <location>
        <begin position="40"/>
        <end position="183"/>
    </location>
</feature>
<comment type="catalytic activity">
    <reaction evidence="1">
        <text>Hydrolysis of terminal, non-reducing beta-D-mannose residues in beta-D-mannosides.</text>
        <dbReference type="EC" id="3.2.1.25"/>
    </reaction>
</comment>
<keyword evidence="3 8" id="KW-0378">Hydrolase</keyword>
<dbReference type="Pfam" id="PF22666">
    <property type="entry name" value="Glyco_hydro_2_N2"/>
    <property type="match status" value="1"/>
</dbReference>
<name>A0A936YLV5_9HYPH</name>
<dbReference type="Gene3D" id="3.20.20.80">
    <property type="entry name" value="Glycosidases"/>
    <property type="match status" value="1"/>
</dbReference>
<proteinExistence type="predicted"/>
<evidence type="ECO:0000313" key="9">
    <source>
        <dbReference type="Proteomes" id="UP000633219"/>
    </source>
</evidence>
<dbReference type="Gene3D" id="2.60.120.260">
    <property type="entry name" value="Galactose-binding domain-like"/>
    <property type="match status" value="1"/>
</dbReference>
<evidence type="ECO:0000259" key="7">
    <source>
        <dbReference type="Pfam" id="PF22666"/>
    </source>
</evidence>
<evidence type="ECO:0000256" key="4">
    <source>
        <dbReference type="ARBA" id="ARBA00023180"/>
    </source>
</evidence>
<dbReference type="InterPro" id="IPR013783">
    <property type="entry name" value="Ig-like_fold"/>
</dbReference>